<dbReference type="InterPro" id="IPR005467">
    <property type="entry name" value="His_kinase_dom"/>
</dbReference>
<sequence>MLQPLNTDTSLLSQPVSDRILVVDDSPDNLFLVQTILEEEGYQLSFAEDGRTALQKIYQSPPSLVLLDVMMPGMNGYEVTQKIRGNADLPFIPILLVTAHEESSVVKGLDTGADDFIRKPFDMDELLARVRALLRLKHSIDAEQEIMRQREDFVSRLTHDLRTPLVAADRMLALLKKGTFGEVAPTAQDAIDGIVRSNQNLLQMVNTLLEVYRHEAGKKTMTFARFDCEALIRDVGEELRPLIEEKGLSLQLNNHVPETAAWDGKLIGDCLEIRRVITNLIGNAIKFTDEGSITISLQLCEAAAIAEAAEDLMMISIQDTGTGIAPEDQQEIFEWFRQGNHMRAGSGLGLHLSHRIIKAHQGHIEVESQLGEGSTFRVYLPIATAIAP</sequence>
<dbReference type="Proteomes" id="UP001600165">
    <property type="component" value="Unassembled WGS sequence"/>
</dbReference>
<dbReference type="InterPro" id="IPR001789">
    <property type="entry name" value="Sig_transdc_resp-reg_receiver"/>
</dbReference>
<evidence type="ECO:0000256" key="4">
    <source>
        <dbReference type="ARBA" id="ARBA00022777"/>
    </source>
</evidence>
<dbReference type="EMBL" id="JBHZOL010000085">
    <property type="protein sequence ID" value="MFE4107310.1"/>
    <property type="molecule type" value="Genomic_DNA"/>
</dbReference>
<keyword evidence="5" id="KW-0902">Two-component regulatory system</keyword>
<dbReference type="InterPro" id="IPR036097">
    <property type="entry name" value="HisK_dim/P_sf"/>
</dbReference>
<comment type="catalytic activity">
    <reaction evidence="1">
        <text>ATP + protein L-histidine = ADP + protein N-phospho-L-histidine.</text>
        <dbReference type="EC" id="2.7.13.3"/>
    </reaction>
</comment>
<evidence type="ECO:0000313" key="10">
    <source>
        <dbReference type="Proteomes" id="UP001600165"/>
    </source>
</evidence>
<dbReference type="Gene3D" id="3.30.565.10">
    <property type="entry name" value="Histidine kinase-like ATPase, C-terminal domain"/>
    <property type="match status" value="1"/>
</dbReference>
<keyword evidence="4" id="KW-0418">Kinase</keyword>
<dbReference type="InterPro" id="IPR004358">
    <property type="entry name" value="Sig_transdc_His_kin-like_C"/>
</dbReference>
<dbReference type="Pfam" id="PF02518">
    <property type="entry name" value="HATPase_c"/>
    <property type="match status" value="1"/>
</dbReference>
<dbReference type="InterPro" id="IPR003594">
    <property type="entry name" value="HATPase_dom"/>
</dbReference>
<dbReference type="Gene3D" id="6.10.250.690">
    <property type="match status" value="1"/>
</dbReference>
<dbReference type="SMART" id="SM00448">
    <property type="entry name" value="REC"/>
    <property type="match status" value="1"/>
</dbReference>
<evidence type="ECO:0000256" key="5">
    <source>
        <dbReference type="ARBA" id="ARBA00023012"/>
    </source>
</evidence>
<evidence type="ECO:0000256" key="1">
    <source>
        <dbReference type="ARBA" id="ARBA00000085"/>
    </source>
</evidence>
<dbReference type="PROSITE" id="PS50109">
    <property type="entry name" value="HIS_KIN"/>
    <property type="match status" value="1"/>
</dbReference>
<dbReference type="InterPro" id="IPR003661">
    <property type="entry name" value="HisK_dim/P_dom"/>
</dbReference>
<dbReference type="PRINTS" id="PR00344">
    <property type="entry name" value="BCTRLSENSOR"/>
</dbReference>
<protein>
    <recommendedName>
        <fullName evidence="2">histidine kinase</fullName>
        <ecNumber evidence="2">2.7.13.3</ecNumber>
    </recommendedName>
</protein>
<evidence type="ECO:0000313" key="9">
    <source>
        <dbReference type="EMBL" id="MFE4107310.1"/>
    </source>
</evidence>
<dbReference type="Gene3D" id="1.10.287.130">
    <property type="match status" value="1"/>
</dbReference>
<dbReference type="Pfam" id="PF00072">
    <property type="entry name" value="Response_reg"/>
    <property type="match status" value="1"/>
</dbReference>
<gene>
    <name evidence="9" type="ORF">ACFVKH_13535</name>
</gene>
<proteinExistence type="predicted"/>
<dbReference type="SMART" id="SM00387">
    <property type="entry name" value="HATPase_c"/>
    <property type="match status" value="1"/>
</dbReference>
<dbReference type="RefSeq" id="WP_377965900.1">
    <property type="nucleotide sequence ID" value="NZ_JBHZOL010000085.1"/>
</dbReference>
<keyword evidence="10" id="KW-1185">Reference proteome</keyword>
<dbReference type="SUPFAM" id="SSF47384">
    <property type="entry name" value="Homodimeric domain of signal transducing histidine kinase"/>
    <property type="match status" value="1"/>
</dbReference>
<feature type="domain" description="Histidine kinase" evidence="7">
    <location>
        <begin position="156"/>
        <end position="384"/>
    </location>
</feature>
<keyword evidence="3 6" id="KW-0597">Phosphoprotein</keyword>
<dbReference type="EC" id="2.7.13.3" evidence="2"/>
<evidence type="ECO:0000256" key="3">
    <source>
        <dbReference type="ARBA" id="ARBA00022553"/>
    </source>
</evidence>
<dbReference type="SUPFAM" id="SSF52172">
    <property type="entry name" value="CheY-like"/>
    <property type="match status" value="1"/>
</dbReference>
<evidence type="ECO:0000256" key="6">
    <source>
        <dbReference type="PROSITE-ProRule" id="PRU00169"/>
    </source>
</evidence>
<feature type="modified residue" description="4-aspartylphosphate" evidence="6">
    <location>
        <position position="68"/>
    </location>
</feature>
<keyword evidence="4" id="KW-0808">Transferase</keyword>
<dbReference type="SMART" id="SM00388">
    <property type="entry name" value="HisKA"/>
    <property type="match status" value="1"/>
</dbReference>
<name>A0ABW6II76_9CYAN</name>
<feature type="domain" description="Response regulatory" evidence="8">
    <location>
        <begin position="19"/>
        <end position="134"/>
    </location>
</feature>
<dbReference type="InterPro" id="IPR011006">
    <property type="entry name" value="CheY-like_superfamily"/>
</dbReference>
<evidence type="ECO:0000256" key="2">
    <source>
        <dbReference type="ARBA" id="ARBA00012438"/>
    </source>
</evidence>
<evidence type="ECO:0000259" key="7">
    <source>
        <dbReference type="PROSITE" id="PS50109"/>
    </source>
</evidence>
<dbReference type="CDD" id="cd00082">
    <property type="entry name" value="HisKA"/>
    <property type="match status" value="1"/>
</dbReference>
<dbReference type="PANTHER" id="PTHR43547:SF2">
    <property type="entry name" value="HYBRID SIGNAL TRANSDUCTION HISTIDINE KINASE C"/>
    <property type="match status" value="1"/>
</dbReference>
<dbReference type="Gene3D" id="3.40.50.2300">
    <property type="match status" value="1"/>
</dbReference>
<dbReference type="InterPro" id="IPR036890">
    <property type="entry name" value="HATPase_C_sf"/>
</dbReference>
<comment type="caution">
    <text evidence="9">The sequence shown here is derived from an EMBL/GenBank/DDBJ whole genome shotgun (WGS) entry which is preliminary data.</text>
</comment>
<reference evidence="9 10" key="1">
    <citation type="submission" date="2024-10" db="EMBL/GenBank/DDBJ databases">
        <authorList>
            <person name="Ratan Roy A."/>
            <person name="Morales Sandoval P.H."/>
            <person name="De Los Santos Villalobos S."/>
            <person name="Chakraborty S."/>
            <person name="Mukherjee J."/>
        </authorList>
    </citation>
    <scope>NUCLEOTIDE SEQUENCE [LARGE SCALE GENOMIC DNA]</scope>
    <source>
        <strain evidence="9 10">S1</strain>
    </source>
</reference>
<organism evidence="9 10">
    <name type="scientific">Almyronema epifaneia S1</name>
    <dbReference type="NCBI Taxonomy" id="2991925"/>
    <lineage>
        <taxon>Bacteria</taxon>
        <taxon>Bacillati</taxon>
        <taxon>Cyanobacteriota</taxon>
        <taxon>Cyanophyceae</taxon>
        <taxon>Nodosilineales</taxon>
        <taxon>Nodosilineaceae</taxon>
        <taxon>Almyronema</taxon>
        <taxon>Almyronema epifaneia</taxon>
    </lineage>
</organism>
<dbReference type="PANTHER" id="PTHR43547">
    <property type="entry name" value="TWO-COMPONENT HISTIDINE KINASE"/>
    <property type="match status" value="1"/>
</dbReference>
<dbReference type="SUPFAM" id="SSF55874">
    <property type="entry name" value="ATPase domain of HSP90 chaperone/DNA topoisomerase II/histidine kinase"/>
    <property type="match status" value="1"/>
</dbReference>
<dbReference type="PROSITE" id="PS50110">
    <property type="entry name" value="RESPONSE_REGULATORY"/>
    <property type="match status" value="1"/>
</dbReference>
<dbReference type="Pfam" id="PF00512">
    <property type="entry name" value="HisKA"/>
    <property type="match status" value="1"/>
</dbReference>
<accession>A0ABW6II76</accession>
<evidence type="ECO:0000259" key="8">
    <source>
        <dbReference type="PROSITE" id="PS50110"/>
    </source>
</evidence>